<dbReference type="AlphaFoldDB" id="A0A7W9LD17"/>
<sequence>MEVACHVLDISVFGYYARRDRPPGLVQSAQGAVSVLPAFHSLSRRPEPAVRLSMQRALHVSCPVVSLWLPVRWSTGWE</sequence>
<evidence type="ECO:0000313" key="1">
    <source>
        <dbReference type="EMBL" id="MBB5779335.1"/>
    </source>
</evidence>
<evidence type="ECO:0000313" key="2">
    <source>
        <dbReference type="Proteomes" id="UP000579153"/>
    </source>
</evidence>
<accession>A0A7W9LD17</accession>
<gene>
    <name evidence="1" type="ORF">HD596_006091</name>
</gene>
<organism evidence="1 2">
    <name type="scientific">Nonomuraea jabiensis</name>
    <dbReference type="NCBI Taxonomy" id="882448"/>
    <lineage>
        <taxon>Bacteria</taxon>
        <taxon>Bacillati</taxon>
        <taxon>Actinomycetota</taxon>
        <taxon>Actinomycetes</taxon>
        <taxon>Streptosporangiales</taxon>
        <taxon>Streptosporangiaceae</taxon>
        <taxon>Nonomuraea</taxon>
    </lineage>
</organism>
<name>A0A7W9LD17_9ACTN</name>
<proteinExistence type="predicted"/>
<dbReference type="EMBL" id="JACHMB010000001">
    <property type="protein sequence ID" value="MBB5779335.1"/>
    <property type="molecule type" value="Genomic_DNA"/>
</dbReference>
<comment type="caution">
    <text evidence="1">The sequence shown here is derived from an EMBL/GenBank/DDBJ whole genome shotgun (WGS) entry which is preliminary data.</text>
</comment>
<protein>
    <submittedName>
        <fullName evidence="1">Uncharacterized protein</fullName>
    </submittedName>
</protein>
<reference evidence="1 2" key="1">
    <citation type="submission" date="2020-08" db="EMBL/GenBank/DDBJ databases">
        <title>Sequencing the genomes of 1000 actinobacteria strains.</title>
        <authorList>
            <person name="Klenk H.-P."/>
        </authorList>
    </citation>
    <scope>NUCLEOTIDE SEQUENCE [LARGE SCALE GENOMIC DNA]</scope>
    <source>
        <strain evidence="1 2">DSM 45507</strain>
    </source>
</reference>
<keyword evidence="2" id="KW-1185">Reference proteome</keyword>
<dbReference type="Proteomes" id="UP000579153">
    <property type="component" value="Unassembled WGS sequence"/>
</dbReference>